<dbReference type="Proteomes" id="UP001207687">
    <property type="component" value="Unassembled WGS sequence"/>
</dbReference>
<sequence length="797" mass="92509">MQKIELGDSLLGYLPNLTEKRKVVDQRQVSTLENVRNYYQWFEEKLSPVQAIFSVKEHVVRLLYTNDYGDYESKNDIEPKFRESQREYSLKTGETLSKPKAEYIINDRLVMKTEYDFAKYLVENFDTLEEVQAYADDENKQIQGVIAEKEERLQIENQKRLETEQERKKQAQKDYEIALKNLDLTTIKNILKESERETRVEKRTQTEFPVLTPHFREDYAKYSEAKFNDSSILKRTNPEKYRANIEANRLAWLLLNIKHSKTDYDALGEGEKKEFYKSIRGGNNYIDKGLRGELFPEKNINVVPMYPEDRKNYLITQASMEELEMIADDAWSYARSHFKDNAFEVFYKVSTGQIVRSATGKGEYLKVASVFSNGSFEKTPLFENPENYRKEEIDMKKHTQEVVQETTQELPNDPMELSQHALELVKNWSKDPKAMAEYLEFMSKFPDLSPRNVALIHSQWRGANAVATFDQWNGKTTDIRKNMPKVLGIKSTDVEGITRTITDKKTGETKTIVLDGLSIRSGEKSQITLIGVNNSRYFEKENDGKVQRHYEKYWTAEDKRKVNNHEVEVKNYQKFYPYKVFEISQTNIKPERLPEVMPNRHINFEHDEKLVNSMKTGLEVYAQSLEQPVPIEWTKVGEVNPLGNAGGAFYPEVNKIVMNHLNTPGENITTLIHELTHASLHKQGSTQKSSEEYAKQELEAEMTAFVVSKHYGIDTQERSIPYIAQWTENAKIFDDKEMSQSLGKIQQTAGKMIKTIDANLDPDLKKVQKIEQAHRSAKKMSKNIAQKPESAKQEIGR</sequence>
<reference evidence="4" key="1">
    <citation type="submission" date="2023-08" db="EMBL/GenBank/DDBJ databases">
        <title>Genomic analyses of the natural microbiome of Caenorhabditis elegans.</title>
        <authorList>
            <person name="Samuel B."/>
        </authorList>
    </citation>
    <scope>NUCLEOTIDE SEQUENCE</scope>
    <source>
        <strain evidence="4">BIGb0220</strain>
    </source>
</reference>
<dbReference type="Gene3D" id="1.10.10.2910">
    <property type="match status" value="1"/>
</dbReference>
<proteinExistence type="predicted"/>
<dbReference type="AlphaFoldDB" id="A0AAW5TNK0"/>
<evidence type="ECO:0000256" key="1">
    <source>
        <dbReference type="SAM" id="Coils"/>
    </source>
</evidence>
<gene>
    <name evidence="4" type="ORF">M2256_000674</name>
</gene>
<feature type="coiled-coil region" evidence="1">
    <location>
        <begin position="139"/>
        <end position="181"/>
    </location>
</feature>
<dbReference type="Pfam" id="PF18818">
    <property type="entry name" value="MPTase-PolyVal"/>
    <property type="match status" value="1"/>
</dbReference>
<dbReference type="EMBL" id="JAOQNN010000001">
    <property type="protein sequence ID" value="MCW2280216.1"/>
    <property type="molecule type" value="Genomic_DNA"/>
</dbReference>
<comment type="caution">
    <text evidence="4">The sequence shown here is derived from an EMBL/GenBank/DDBJ whole genome shotgun (WGS) entry which is preliminary data.</text>
</comment>
<feature type="region of interest" description="Disordered" evidence="2">
    <location>
        <begin position="769"/>
        <end position="797"/>
    </location>
</feature>
<dbReference type="InterPro" id="IPR041459">
    <property type="entry name" value="MPTase-PolyVal"/>
</dbReference>
<evidence type="ECO:0000313" key="4">
    <source>
        <dbReference type="EMBL" id="MCW2280216.1"/>
    </source>
</evidence>
<organism evidence="4 5">
    <name type="scientific">Lactococcus lactis</name>
    <dbReference type="NCBI Taxonomy" id="1358"/>
    <lineage>
        <taxon>Bacteria</taxon>
        <taxon>Bacillati</taxon>
        <taxon>Bacillota</taxon>
        <taxon>Bacilli</taxon>
        <taxon>Lactobacillales</taxon>
        <taxon>Streptococcaceae</taxon>
        <taxon>Lactococcus</taxon>
    </lineage>
</organism>
<feature type="domain" description="Polyvalent protein metallopeptidase" evidence="3">
    <location>
        <begin position="664"/>
        <end position="728"/>
    </location>
</feature>
<name>A0AAW5TNK0_9LACT</name>
<evidence type="ECO:0000256" key="2">
    <source>
        <dbReference type="SAM" id="MobiDB-lite"/>
    </source>
</evidence>
<protein>
    <recommendedName>
        <fullName evidence="3">Polyvalent protein metallopeptidase domain-containing protein</fullName>
    </recommendedName>
</protein>
<dbReference type="RefSeq" id="WP_264653782.1">
    <property type="nucleotide sequence ID" value="NZ_JAOQNN010000001.1"/>
</dbReference>
<evidence type="ECO:0000259" key="3">
    <source>
        <dbReference type="Pfam" id="PF18818"/>
    </source>
</evidence>
<evidence type="ECO:0000313" key="5">
    <source>
        <dbReference type="Proteomes" id="UP001207687"/>
    </source>
</evidence>
<keyword evidence="1" id="KW-0175">Coiled coil</keyword>
<accession>A0AAW5TNK0</accession>